<evidence type="ECO:0000313" key="2">
    <source>
        <dbReference type="EMBL" id="MBW64493.1"/>
    </source>
</evidence>
<name>A0A2M4CGQ1_ANODA</name>
<feature type="region of interest" description="Disordered" evidence="1">
    <location>
        <begin position="389"/>
        <end position="436"/>
    </location>
</feature>
<feature type="compositionally biased region" description="Polar residues" evidence="1">
    <location>
        <begin position="456"/>
        <end position="467"/>
    </location>
</feature>
<feature type="compositionally biased region" description="Polar residues" evidence="1">
    <location>
        <begin position="261"/>
        <end position="282"/>
    </location>
</feature>
<feature type="region of interest" description="Disordered" evidence="1">
    <location>
        <begin position="234"/>
        <end position="287"/>
    </location>
</feature>
<dbReference type="Pfam" id="PF15996">
    <property type="entry name" value="PNISR"/>
    <property type="match status" value="1"/>
</dbReference>
<feature type="compositionally biased region" description="Low complexity" evidence="1">
    <location>
        <begin position="509"/>
        <end position="525"/>
    </location>
</feature>
<feature type="compositionally biased region" description="Low complexity" evidence="1">
    <location>
        <begin position="689"/>
        <end position="703"/>
    </location>
</feature>
<feature type="region of interest" description="Disordered" evidence="1">
    <location>
        <begin position="448"/>
        <end position="467"/>
    </location>
</feature>
<sequence length="1065" mass="116358">MDPNILGVGSLRAPVRDSDHPPVGDSTAPSIPGFRFGTFCTDGLGNQPADGFKWAAFNPSLYKNVANERVDWGALAQQWIQMRETLAPAPPSPAFVVGGMRPPPSAATHPASEQLTPSKATGTTAKIFEEQGEAPMEVERDEDGSSVMVPMPPPPVTCERDWAESKWSALAVPCAPAPPEWLANGTSWPMDAADAPATSLLPAVDDKLHIEAVSSSSQQKVAPASSTLAVGRFLKQPPASNPSHSASSAASTSRWQPKQPLGQNSSVRSMESTGTKLGTRSRFTAIDTPVNRGRSNHLASSEIGYACAAEMSDHRRLPGLMDNEIRLSGSGGRSVRSMTAAAGSGPLPPIPLESRKLGQTVGSGETVTLNDAKRKLLPAWIREGLEKMEKEKQRKVDQARDRWRRKEVRPSSPYEHDDDDEPKSVYEGAGAKTKENEPAILMAALPKHDDDIGGTTARSSAVNSSATFTRQQQQQQLNESMRAILTNILLEVTNEEIVRIAKETTSSIKQQQQQKQKQYHHQQQQRPALPLLGLEVYGDSDDDEESSDEQHEARQEGPKPEGYPNAVASDGDEAGGSNGSSGDNNTNAAADDDDDDDDSSEQYLQKRIRRKQREFQLIARKIEKQLLKEDGEIETQGQQTQHQQETDGRTRKKHDEDEDEGEEGADDNDDDGSEDGDCAGHGEKGYAPASDSDSGSSEQEQAGLSLGQYRRQGDDSAGRSGGTIRPDHHGEPPRVNVKLNANLAYDRRRRDRRTSRFSDLLDTVRQTHVTHVAIMQTSPVKQQPIPTSELADAEAVSGKPAQRPLPVFAATGPVASPLTTAGSTAGAGGGMPKMEKPVASCFPNERQPLVWSIGDALDLQSDASTKEPQHQQHHQQQQQQQQQEQHYHHSVDVGGGPPELNHRRDSYAIVRAPGGDGAAPSTETDRRHQPGSAQSSDSEAVSVSESNRSVESSRSRSRRSRSRSHSSHSHRSGMSRSGHDERSYGSRHVSSSRQSRHHHYPSPSEHRSSSHAGSRRHGSRERRARSRSRSRSRSRRTRSRSRSRTRHSRSPGRYSSSSSHRRRRH</sequence>
<organism evidence="2">
    <name type="scientific">Anopheles darlingi</name>
    <name type="common">Mosquito</name>
    <dbReference type="NCBI Taxonomy" id="43151"/>
    <lineage>
        <taxon>Eukaryota</taxon>
        <taxon>Metazoa</taxon>
        <taxon>Ecdysozoa</taxon>
        <taxon>Arthropoda</taxon>
        <taxon>Hexapoda</taxon>
        <taxon>Insecta</taxon>
        <taxon>Pterygota</taxon>
        <taxon>Neoptera</taxon>
        <taxon>Endopterygota</taxon>
        <taxon>Diptera</taxon>
        <taxon>Nematocera</taxon>
        <taxon>Culicoidea</taxon>
        <taxon>Culicidae</taxon>
        <taxon>Anophelinae</taxon>
        <taxon>Anopheles</taxon>
    </lineage>
</organism>
<proteinExistence type="predicted"/>
<dbReference type="PANTHER" id="PTHR31518">
    <property type="entry name" value="ARGININE/SERINE-RICH PROTEIN PNISR"/>
    <property type="match status" value="1"/>
</dbReference>
<dbReference type="AlphaFoldDB" id="A0A2M4CGQ1"/>
<feature type="compositionally biased region" description="Basic and acidic residues" evidence="1">
    <location>
        <begin position="644"/>
        <end position="655"/>
    </location>
</feature>
<dbReference type="VEuPathDB" id="VectorBase:ADAC003903"/>
<feature type="compositionally biased region" description="Acidic residues" evidence="1">
    <location>
        <begin position="656"/>
        <end position="677"/>
    </location>
</feature>
<feature type="compositionally biased region" description="Low complexity" evidence="1">
    <location>
        <begin position="580"/>
        <end position="589"/>
    </location>
</feature>
<dbReference type="VEuPathDB" id="VectorBase:ADAR2_005899"/>
<reference evidence="2" key="1">
    <citation type="submission" date="2018-01" db="EMBL/GenBank/DDBJ databases">
        <title>An insight into the sialome of Amazonian anophelines.</title>
        <authorList>
            <person name="Ribeiro J.M."/>
            <person name="Scarpassa V."/>
            <person name="Calvo E."/>
        </authorList>
    </citation>
    <scope>NUCLEOTIDE SEQUENCE</scope>
</reference>
<feature type="compositionally biased region" description="Basic and acidic residues" evidence="1">
    <location>
        <begin position="548"/>
        <end position="559"/>
    </location>
</feature>
<feature type="region of interest" description="Disordered" evidence="1">
    <location>
        <begin position="629"/>
        <end position="735"/>
    </location>
</feature>
<dbReference type="EMBL" id="GGFL01000315">
    <property type="protein sequence ID" value="MBW64493.1"/>
    <property type="molecule type" value="Transcribed_RNA"/>
</dbReference>
<feature type="compositionally biased region" description="Low complexity" evidence="1">
    <location>
        <begin position="634"/>
        <end position="643"/>
    </location>
</feature>
<feature type="compositionally biased region" description="Low complexity" evidence="1">
    <location>
        <begin position="932"/>
        <end position="952"/>
    </location>
</feature>
<protein>
    <submittedName>
        <fullName evidence="2">Putative transcriptional coactivator caper rrm superfamily</fullName>
    </submittedName>
</protein>
<evidence type="ECO:0000256" key="1">
    <source>
        <dbReference type="SAM" id="MobiDB-lite"/>
    </source>
</evidence>
<feature type="region of interest" description="Disordered" evidence="1">
    <location>
        <begin position="8"/>
        <end position="29"/>
    </location>
</feature>
<feature type="region of interest" description="Disordered" evidence="1">
    <location>
        <begin position="863"/>
        <end position="1065"/>
    </location>
</feature>
<accession>A0A2M4CGQ1</accession>
<feature type="region of interest" description="Disordered" evidence="1">
    <location>
        <begin position="329"/>
        <end position="351"/>
    </location>
</feature>
<feature type="compositionally biased region" description="Basic residues" evidence="1">
    <location>
        <begin position="1013"/>
        <end position="1050"/>
    </location>
</feature>
<feature type="region of interest" description="Disordered" evidence="1">
    <location>
        <begin position="509"/>
        <end position="613"/>
    </location>
</feature>
<feature type="compositionally biased region" description="Low complexity" evidence="1">
    <location>
        <begin position="874"/>
        <end position="884"/>
    </location>
</feature>
<feature type="compositionally biased region" description="Acidic residues" evidence="1">
    <location>
        <begin position="590"/>
        <end position="600"/>
    </location>
</feature>
<feature type="compositionally biased region" description="Basic and acidic residues" evidence="1">
    <location>
        <begin position="389"/>
        <end position="401"/>
    </location>
</feature>
<feature type="compositionally biased region" description="Low complexity" evidence="1">
    <location>
        <begin position="237"/>
        <end position="253"/>
    </location>
</feature>
<feature type="compositionally biased region" description="Acidic residues" evidence="1">
    <location>
        <begin position="538"/>
        <end position="547"/>
    </location>
</feature>
<feature type="compositionally biased region" description="Basic residues" evidence="1">
    <location>
        <begin position="955"/>
        <end position="973"/>
    </location>
</feature>
<dbReference type="InterPro" id="IPR031937">
    <property type="entry name" value="PNISR"/>
</dbReference>